<proteinExistence type="predicted"/>
<dbReference type="Proteomes" id="UP000076842">
    <property type="component" value="Unassembled WGS sequence"/>
</dbReference>
<dbReference type="AlphaFoldDB" id="A0A165E5L9"/>
<reference evidence="1 2" key="1">
    <citation type="journal article" date="2016" name="Mol. Biol. Evol.">
        <title>Comparative Genomics of Early-Diverging Mushroom-Forming Fungi Provides Insights into the Origins of Lignocellulose Decay Capabilities.</title>
        <authorList>
            <person name="Nagy L.G."/>
            <person name="Riley R."/>
            <person name="Tritt A."/>
            <person name="Adam C."/>
            <person name="Daum C."/>
            <person name="Floudas D."/>
            <person name="Sun H."/>
            <person name="Yadav J.S."/>
            <person name="Pangilinan J."/>
            <person name="Larsson K.H."/>
            <person name="Matsuura K."/>
            <person name="Barry K."/>
            <person name="Labutti K."/>
            <person name="Kuo R."/>
            <person name="Ohm R.A."/>
            <person name="Bhattacharya S.S."/>
            <person name="Shirouzu T."/>
            <person name="Yoshinaga Y."/>
            <person name="Martin F.M."/>
            <person name="Grigoriev I.V."/>
            <person name="Hibbett D.S."/>
        </authorList>
    </citation>
    <scope>NUCLEOTIDE SEQUENCE [LARGE SCALE GENOMIC DNA]</scope>
    <source>
        <strain evidence="1 2">HHB12733</strain>
    </source>
</reference>
<name>A0A165E5L9_9BASI</name>
<evidence type="ECO:0000313" key="1">
    <source>
        <dbReference type="EMBL" id="KZT54144.1"/>
    </source>
</evidence>
<protein>
    <submittedName>
        <fullName evidence="1">Uncharacterized protein</fullName>
    </submittedName>
</protein>
<dbReference type="InParanoid" id="A0A165E5L9"/>
<gene>
    <name evidence="1" type="ORF">CALCODRAFT_23094</name>
</gene>
<organism evidence="1 2">
    <name type="scientific">Calocera cornea HHB12733</name>
    <dbReference type="NCBI Taxonomy" id="1353952"/>
    <lineage>
        <taxon>Eukaryota</taxon>
        <taxon>Fungi</taxon>
        <taxon>Dikarya</taxon>
        <taxon>Basidiomycota</taxon>
        <taxon>Agaricomycotina</taxon>
        <taxon>Dacrymycetes</taxon>
        <taxon>Dacrymycetales</taxon>
        <taxon>Dacrymycetaceae</taxon>
        <taxon>Calocera</taxon>
    </lineage>
</organism>
<dbReference type="EMBL" id="KV424021">
    <property type="protein sequence ID" value="KZT54144.1"/>
    <property type="molecule type" value="Genomic_DNA"/>
</dbReference>
<accession>A0A165E5L9</accession>
<keyword evidence="2" id="KW-1185">Reference proteome</keyword>
<evidence type="ECO:0000313" key="2">
    <source>
        <dbReference type="Proteomes" id="UP000076842"/>
    </source>
</evidence>
<sequence>MSGRRHWRAREGQRAMTGHWSCPPGVTCAEADWGNPFPVSIRQERALQGVPRARQSTIITTGEVCIRVSTLLTTVAFSCCSIFHAPCGRDDIRVPIRHPSAVYACQPHPSAAPGAHRQFTASHLSQIHGPGAHSVKHGQPSAVSETATNSEVSRAVWPPLMLRVIRYRGCSGSGHGLASRSAIIDRPLIFGIPASTSSPLAATLPSRLLQAASRSTQSRDTSTVHCKHTHQ</sequence>